<dbReference type="EMBL" id="JAQHRD010000001">
    <property type="protein sequence ID" value="KAJ6445424.1"/>
    <property type="molecule type" value="Genomic_DNA"/>
</dbReference>
<feature type="transmembrane region" description="Helical" evidence="7">
    <location>
        <begin position="600"/>
        <end position="620"/>
    </location>
</feature>
<dbReference type="InterPro" id="IPR011701">
    <property type="entry name" value="MFS"/>
</dbReference>
<evidence type="ECO:0000256" key="3">
    <source>
        <dbReference type="ARBA" id="ARBA00022692"/>
    </source>
</evidence>
<protein>
    <submittedName>
        <fullName evidence="8">Transcription factor TFIIIC complex subunit TfC6</fullName>
    </submittedName>
</protein>
<feature type="transmembrane region" description="Helical" evidence="7">
    <location>
        <begin position="447"/>
        <end position="474"/>
    </location>
</feature>
<feature type="compositionally biased region" description="Low complexity" evidence="6">
    <location>
        <begin position="61"/>
        <end position="72"/>
    </location>
</feature>
<evidence type="ECO:0000313" key="8">
    <source>
        <dbReference type="EMBL" id="KAJ6445424.1"/>
    </source>
</evidence>
<organism evidence="8 9">
    <name type="scientific">Purpureocillium lavendulum</name>
    <dbReference type="NCBI Taxonomy" id="1247861"/>
    <lineage>
        <taxon>Eukaryota</taxon>
        <taxon>Fungi</taxon>
        <taxon>Dikarya</taxon>
        <taxon>Ascomycota</taxon>
        <taxon>Pezizomycotina</taxon>
        <taxon>Sordariomycetes</taxon>
        <taxon>Hypocreomycetidae</taxon>
        <taxon>Hypocreales</taxon>
        <taxon>Ophiocordycipitaceae</taxon>
        <taxon>Purpureocillium</taxon>
    </lineage>
</organism>
<accession>A0AB34G1X6</accession>
<evidence type="ECO:0000256" key="2">
    <source>
        <dbReference type="ARBA" id="ARBA00022448"/>
    </source>
</evidence>
<feature type="transmembrane region" description="Helical" evidence="7">
    <location>
        <begin position="403"/>
        <end position="427"/>
    </location>
</feature>
<keyword evidence="4 7" id="KW-1133">Transmembrane helix</keyword>
<evidence type="ECO:0000313" key="9">
    <source>
        <dbReference type="Proteomes" id="UP001163105"/>
    </source>
</evidence>
<dbReference type="InterPro" id="IPR036259">
    <property type="entry name" value="MFS_trans_sf"/>
</dbReference>
<feature type="transmembrane region" description="Helical" evidence="7">
    <location>
        <begin position="260"/>
        <end position="283"/>
    </location>
</feature>
<evidence type="ECO:0000256" key="5">
    <source>
        <dbReference type="ARBA" id="ARBA00023136"/>
    </source>
</evidence>
<keyword evidence="9" id="KW-1185">Reference proteome</keyword>
<proteinExistence type="predicted"/>
<evidence type="ECO:0000256" key="7">
    <source>
        <dbReference type="SAM" id="Phobius"/>
    </source>
</evidence>
<feature type="transmembrane region" description="Helical" evidence="7">
    <location>
        <begin position="309"/>
        <end position="331"/>
    </location>
</feature>
<feature type="transmembrane region" description="Helical" evidence="7">
    <location>
        <begin position="525"/>
        <end position="553"/>
    </location>
</feature>
<dbReference type="GO" id="GO:0016020">
    <property type="term" value="C:membrane"/>
    <property type="evidence" value="ECO:0007669"/>
    <property type="project" value="UniProtKB-SubCell"/>
</dbReference>
<sequence>MPPASPPTSSSSSKKHAHARSFSNDYSAGQAPEARRNRRGRTLNMVARDLHPQQILGQAVSPGGTLTLTSTTIAGPSSRLSEAALPDPARVSPDPNPRPPTPSQMSELKPAAPGPVSWASLPHKDQLAILFLARLVDFLQVASLQAYVFYQLKSLDPSGDASDARISQQAGILQGCFTGAQVATAMLWGKAADAGWCGRKRVLVIGLGGTALSCLGYGFATTFFWAAFWRAFGGAINGTVGIIRTMIAEITKEKKYQSRAFLILPMSFNVAGIFGPILGGVLAEPMKTMPSLFGEGAVFGFQWIHDYPYALPSLVNCISLTICTAVVFLFLEETSKERKNKFDYGLHLGNRIKQMVLGGNAIDQYTRISSQDEDVHLERFHEKPVAKIPARRLPFKRLWTRNVLFTLITGAFYDFHLGAFGNIWSLFLSTPRYGTPQATHRRRDLPLLFTGGLGMPASTVGFATSFLGMLGMLLQVTLYPPIQARLGTIRSFRYFLFLFPVAYFVAPYLSILPSSTAPPEPAGGGFIWVGIILVLLLQVTARTFTLPASIILLNNCSPHPSVLGTIHGLGQSVSAGFRTVGPVVGGWWYGYGLDIGMVAWGWWGVAAMSAFACGSAMGMYEGSGHEMMQIWDATIAVDPSLGKAHCISLILDHLRSQGFPDTYVERTGNRDWIQLAFKGLLDRQDGPSGFLALEKYLVDAGYQKENNHFVKGQLFVKAHGSSSS</sequence>
<evidence type="ECO:0000256" key="6">
    <source>
        <dbReference type="SAM" id="MobiDB-lite"/>
    </source>
</evidence>
<dbReference type="SUPFAM" id="SSF103473">
    <property type="entry name" value="MFS general substrate transporter"/>
    <property type="match status" value="1"/>
</dbReference>
<feature type="transmembrane region" description="Helical" evidence="7">
    <location>
        <begin position="170"/>
        <end position="189"/>
    </location>
</feature>
<feature type="transmembrane region" description="Helical" evidence="7">
    <location>
        <begin position="226"/>
        <end position="248"/>
    </location>
</feature>
<gene>
    <name evidence="8" type="ORF">O9K51_00185</name>
</gene>
<comment type="caution">
    <text evidence="8">The sequence shown here is derived from an EMBL/GenBank/DDBJ whole genome shotgun (WGS) entry which is preliminary data.</text>
</comment>
<name>A0AB34G1X6_9HYPO</name>
<dbReference type="AlphaFoldDB" id="A0AB34G1X6"/>
<comment type="subcellular location">
    <subcellularLocation>
        <location evidence="1">Membrane</location>
        <topology evidence="1">Multi-pass membrane protein</topology>
    </subcellularLocation>
</comment>
<evidence type="ECO:0000256" key="1">
    <source>
        <dbReference type="ARBA" id="ARBA00004141"/>
    </source>
</evidence>
<dbReference type="Pfam" id="PF07690">
    <property type="entry name" value="MFS_1"/>
    <property type="match status" value="1"/>
</dbReference>
<evidence type="ECO:0000256" key="4">
    <source>
        <dbReference type="ARBA" id="ARBA00022989"/>
    </source>
</evidence>
<feature type="transmembrane region" description="Helical" evidence="7">
    <location>
        <begin position="201"/>
        <end position="220"/>
    </location>
</feature>
<keyword evidence="2" id="KW-0813">Transport</keyword>
<reference evidence="8" key="1">
    <citation type="submission" date="2023-01" db="EMBL/GenBank/DDBJ databases">
        <title>The growth and conidiation of Purpureocillium lavendulum are regulated by nitrogen source and histone H3K14 acetylation.</title>
        <authorList>
            <person name="Tang P."/>
            <person name="Han J."/>
            <person name="Zhang C."/>
            <person name="Tang P."/>
            <person name="Qi F."/>
            <person name="Zhang K."/>
            <person name="Liang L."/>
        </authorList>
    </citation>
    <scope>NUCLEOTIDE SEQUENCE</scope>
    <source>
        <strain evidence="8">YMF1.00683</strain>
    </source>
</reference>
<keyword evidence="3 7" id="KW-0812">Transmembrane</keyword>
<dbReference type="Gene3D" id="1.20.1250.20">
    <property type="entry name" value="MFS general substrate transporter like domains"/>
    <property type="match status" value="1"/>
</dbReference>
<keyword evidence="5 7" id="KW-0472">Membrane</keyword>
<dbReference type="PANTHER" id="PTHR23504">
    <property type="entry name" value="MAJOR FACILITATOR SUPERFAMILY DOMAIN-CONTAINING PROTEIN 10"/>
    <property type="match status" value="1"/>
</dbReference>
<dbReference type="GO" id="GO:0022857">
    <property type="term" value="F:transmembrane transporter activity"/>
    <property type="evidence" value="ECO:0007669"/>
    <property type="project" value="InterPro"/>
</dbReference>
<feature type="transmembrane region" description="Helical" evidence="7">
    <location>
        <begin position="494"/>
        <end position="513"/>
    </location>
</feature>
<feature type="region of interest" description="Disordered" evidence="6">
    <location>
        <begin position="1"/>
        <end position="46"/>
    </location>
</feature>
<feature type="region of interest" description="Disordered" evidence="6">
    <location>
        <begin position="60"/>
        <end position="114"/>
    </location>
</feature>
<dbReference type="PANTHER" id="PTHR23504:SF16">
    <property type="entry name" value="TRANSPORTER, PUTATIVE (AFU_ORTHOLOGUE AFUA_1G13970)-RELATED"/>
    <property type="match status" value="1"/>
</dbReference>
<dbReference type="Proteomes" id="UP001163105">
    <property type="component" value="Unassembled WGS sequence"/>
</dbReference>